<feature type="domain" description="BON" evidence="4">
    <location>
        <begin position="21"/>
        <end position="91"/>
    </location>
</feature>
<evidence type="ECO:0000259" key="5">
    <source>
        <dbReference type="PROSITE" id="PS51782"/>
    </source>
</evidence>
<evidence type="ECO:0000259" key="4">
    <source>
        <dbReference type="PROSITE" id="PS50914"/>
    </source>
</evidence>
<reference evidence="6 7" key="1">
    <citation type="submission" date="2016-10" db="EMBL/GenBank/DDBJ databases">
        <title>Rhodobacter sp. LPB0142, isolated from sea water.</title>
        <authorList>
            <person name="Kim E."/>
            <person name="Yi H."/>
        </authorList>
    </citation>
    <scope>NUCLEOTIDE SEQUENCE [LARGE SCALE GENOMIC DNA]</scope>
    <source>
        <strain evidence="6 7">LPB0142</strain>
    </source>
</reference>
<accession>A0A1D9MF91</accession>
<organism evidence="6 7">
    <name type="scientific">Rhodobacter xanthinilyticus</name>
    <dbReference type="NCBI Taxonomy" id="1850250"/>
    <lineage>
        <taxon>Bacteria</taxon>
        <taxon>Pseudomonadati</taxon>
        <taxon>Pseudomonadota</taxon>
        <taxon>Alphaproteobacteria</taxon>
        <taxon>Rhodobacterales</taxon>
        <taxon>Rhodobacter group</taxon>
        <taxon>Rhodobacter</taxon>
    </lineage>
</organism>
<dbReference type="CDD" id="cd00118">
    <property type="entry name" value="LysM"/>
    <property type="match status" value="1"/>
</dbReference>
<dbReference type="InterPro" id="IPR036779">
    <property type="entry name" value="LysM_dom_sf"/>
</dbReference>
<dbReference type="PANTHER" id="PTHR34700:SF8">
    <property type="entry name" value="POTASSIUM BINDING PROTEIN KBP"/>
    <property type="match status" value="1"/>
</dbReference>
<protein>
    <recommendedName>
        <fullName evidence="3">Potassium binding protein Kbp</fullName>
    </recommendedName>
</protein>
<evidence type="ECO:0000256" key="2">
    <source>
        <dbReference type="ARBA" id="ARBA00022490"/>
    </source>
</evidence>
<dbReference type="SUPFAM" id="SSF54106">
    <property type="entry name" value="LysM domain"/>
    <property type="match status" value="1"/>
</dbReference>
<feature type="domain" description="LysM" evidence="5">
    <location>
        <begin position="93"/>
        <end position="142"/>
    </location>
</feature>
<dbReference type="AlphaFoldDB" id="A0A1D9MF91"/>
<dbReference type="FunFam" id="3.10.350.10:FF:000001">
    <property type="entry name" value="Peptidoglycan-binding protein LysM"/>
    <property type="match status" value="1"/>
</dbReference>
<keyword evidence="2" id="KW-0963">Cytoplasm</keyword>
<dbReference type="PROSITE" id="PS51782">
    <property type="entry name" value="LYSM"/>
    <property type="match status" value="1"/>
</dbReference>
<dbReference type="EMBL" id="CP017781">
    <property type="protein sequence ID" value="AOZ70542.1"/>
    <property type="molecule type" value="Genomic_DNA"/>
</dbReference>
<dbReference type="STRING" id="1850250.LPB142_15360"/>
<evidence type="ECO:0000313" key="7">
    <source>
        <dbReference type="Proteomes" id="UP000176562"/>
    </source>
</evidence>
<dbReference type="Proteomes" id="UP000176562">
    <property type="component" value="Chromosome"/>
</dbReference>
<keyword evidence="7" id="KW-1185">Reference proteome</keyword>
<gene>
    <name evidence="6" type="ORF">LPB142_15360</name>
</gene>
<proteinExistence type="predicted"/>
<dbReference type="InterPro" id="IPR007055">
    <property type="entry name" value="BON_dom"/>
</dbReference>
<dbReference type="PROSITE" id="PS50914">
    <property type="entry name" value="BON"/>
    <property type="match status" value="1"/>
</dbReference>
<dbReference type="Gene3D" id="3.10.350.10">
    <property type="entry name" value="LysM domain"/>
    <property type="match status" value="1"/>
</dbReference>
<sequence>MGLWNFVKDAGKSLFGSKAEAGEAPKEEVLKAELKELGLDASGVDLKVEGDKVVVSGKAIDAETKEKIILAVGNVGGVAAVETEDDADTQDAVFHTVVKGDTLSAIAKKTLGNANRYMEIFEANKPMLSHPDKIYPGQVLRIPGGKA</sequence>
<dbReference type="GO" id="GO:0005737">
    <property type="term" value="C:cytoplasm"/>
    <property type="evidence" value="ECO:0007669"/>
    <property type="project" value="UniProtKB-SubCell"/>
</dbReference>
<dbReference type="PANTHER" id="PTHR34700">
    <property type="entry name" value="POTASSIUM BINDING PROTEIN KBP"/>
    <property type="match status" value="1"/>
</dbReference>
<dbReference type="SMART" id="SM00257">
    <property type="entry name" value="LysM"/>
    <property type="match status" value="1"/>
</dbReference>
<name>A0A1D9MF91_9RHOB</name>
<comment type="subcellular location">
    <subcellularLocation>
        <location evidence="1">Cytoplasm</location>
    </subcellularLocation>
</comment>
<dbReference type="KEGG" id="rhp:LPB142_15360"/>
<evidence type="ECO:0000313" key="6">
    <source>
        <dbReference type="EMBL" id="AOZ70542.1"/>
    </source>
</evidence>
<dbReference type="Pfam" id="PF04972">
    <property type="entry name" value="BON"/>
    <property type="match status" value="1"/>
</dbReference>
<evidence type="ECO:0000256" key="1">
    <source>
        <dbReference type="ARBA" id="ARBA00004496"/>
    </source>
</evidence>
<evidence type="ECO:0000256" key="3">
    <source>
        <dbReference type="ARBA" id="ARBA00072219"/>
    </source>
</evidence>
<dbReference type="InterPro" id="IPR018392">
    <property type="entry name" value="LysM"/>
</dbReference>
<dbReference type="NCBIfam" id="NF008399">
    <property type="entry name" value="PRK11198.1"/>
    <property type="match status" value="1"/>
</dbReference>
<dbReference type="RefSeq" id="WP_068768013.1">
    <property type="nucleotide sequence ID" value="NZ_CP017781.1"/>
</dbReference>
<dbReference type="InterPro" id="IPR052196">
    <property type="entry name" value="Bact_Kbp"/>
</dbReference>
<dbReference type="Pfam" id="PF01476">
    <property type="entry name" value="LysM"/>
    <property type="match status" value="1"/>
</dbReference>